<gene>
    <name evidence="3" type="ORF">CNLFYP112_01618</name>
</gene>
<evidence type="ECO:0000313" key="3">
    <source>
        <dbReference type="EMBL" id="VYT00260.1"/>
    </source>
</evidence>
<dbReference type="PANTHER" id="PTHR46333:SF2">
    <property type="entry name" value="CYTOKINESIS PROTEIN 3"/>
    <property type="match status" value="1"/>
</dbReference>
<dbReference type="PANTHER" id="PTHR46333">
    <property type="entry name" value="CYTOKINESIS PROTEIN 3"/>
    <property type="match status" value="1"/>
</dbReference>
<dbReference type="Gene3D" id="3.10.620.30">
    <property type="match status" value="1"/>
</dbReference>
<dbReference type="Pfam" id="PF01841">
    <property type="entry name" value="Transglut_core"/>
    <property type="match status" value="1"/>
</dbReference>
<evidence type="ECO:0000259" key="2">
    <source>
        <dbReference type="Pfam" id="PF01841"/>
    </source>
</evidence>
<keyword evidence="1" id="KW-0812">Transmembrane</keyword>
<dbReference type="GO" id="GO:0005737">
    <property type="term" value="C:cytoplasm"/>
    <property type="evidence" value="ECO:0007669"/>
    <property type="project" value="TreeGrafter"/>
</dbReference>
<dbReference type="EMBL" id="CACRTG010000011">
    <property type="protein sequence ID" value="VYT00260.1"/>
    <property type="molecule type" value="Genomic_DNA"/>
</dbReference>
<organism evidence="3">
    <name type="scientific">[Clostridium] nexile</name>
    <dbReference type="NCBI Taxonomy" id="29361"/>
    <lineage>
        <taxon>Bacteria</taxon>
        <taxon>Bacillati</taxon>
        <taxon>Bacillota</taxon>
        <taxon>Clostridia</taxon>
        <taxon>Lachnospirales</taxon>
        <taxon>Lachnospiraceae</taxon>
        <taxon>Tyzzerella</taxon>
    </lineage>
</organism>
<sequence length="398" mass="46187">MARKKKRGCLGMILGIGMSVAVVVVLGMVGTYGLKWKRSYEKRNEIPYQKVNLKETNPAQKYYYESLSEKDKVVYQEILQGVLDGNGEIYLHSADAKKNNQLFQFVLNDYPEIFWCDGRGKTTIYQKGTESYSVLNPEYQYGQEERERKQKEIDAITQEVLDGAPKDGAEYEKIQYVYEYVINHTDYREGASDNQNIYSVLVNGESVCAGYARTTQYLLERLNVFCTYVTGTAKRPESSEEVPHAWNLVSCGEDYYYVDTTWGDPVYLEEVDTNIVYDYLCISEEELFQTHKPDDVIALPKCTAKDANYYVLNGMYYETYEKDTILAKMKESIQNKQSQVVFKFANEAVYAEAKEPMLEEMVKEAAEYLGKLYQLSRVKYSYKDEEILHKISIFWSYE</sequence>
<feature type="transmembrane region" description="Helical" evidence="1">
    <location>
        <begin position="12"/>
        <end position="34"/>
    </location>
</feature>
<dbReference type="SUPFAM" id="SSF54001">
    <property type="entry name" value="Cysteine proteinases"/>
    <property type="match status" value="1"/>
</dbReference>
<dbReference type="InterPro" id="IPR038765">
    <property type="entry name" value="Papain-like_cys_pep_sf"/>
</dbReference>
<dbReference type="InterPro" id="IPR002931">
    <property type="entry name" value="Transglutaminase-like"/>
</dbReference>
<proteinExistence type="predicted"/>
<keyword evidence="1" id="KW-0472">Membrane</keyword>
<reference evidence="3" key="1">
    <citation type="submission" date="2019-11" db="EMBL/GenBank/DDBJ databases">
        <authorList>
            <person name="Feng L."/>
        </authorList>
    </citation>
    <scope>NUCLEOTIDE SEQUENCE</scope>
    <source>
        <strain evidence="3">CnexileLFYP112</strain>
    </source>
</reference>
<protein>
    <submittedName>
        <fullName evidence="3">Transglutaminase-like superfamily protein</fullName>
    </submittedName>
</protein>
<dbReference type="AlphaFoldDB" id="A0A6N2T4C2"/>
<accession>A0A6N2T4C2</accession>
<feature type="domain" description="Transglutaminase-like" evidence="2">
    <location>
        <begin position="167"/>
        <end position="259"/>
    </location>
</feature>
<evidence type="ECO:0000256" key="1">
    <source>
        <dbReference type="SAM" id="Phobius"/>
    </source>
</evidence>
<name>A0A6N2T4C2_9FIRM</name>
<dbReference type="InterPro" id="IPR052557">
    <property type="entry name" value="CAP/Cytokinesis_protein"/>
</dbReference>
<keyword evidence="1" id="KW-1133">Transmembrane helix</keyword>